<keyword evidence="1" id="KW-0472">Membrane</keyword>
<evidence type="ECO:0000313" key="2">
    <source>
        <dbReference type="EMBL" id="EAY16316.1"/>
    </source>
</evidence>
<accession>A2DTK7</accession>
<dbReference type="InterPro" id="IPR029044">
    <property type="entry name" value="Nucleotide-diphossugar_trans"/>
</dbReference>
<dbReference type="Proteomes" id="UP000001542">
    <property type="component" value="Unassembled WGS sequence"/>
</dbReference>
<dbReference type="VEuPathDB" id="TrichDB:TVAGG3_0594120"/>
<dbReference type="VEuPathDB" id="TrichDB:TVAG_423690"/>
<name>A2DTK7_TRIV3</name>
<sequence length="332" mass="38218">MLKNFKIVRTIKVCSILFSFILAITCLIIKINSKRASQSTKIEKNLPAPCNFEPINEPCSTKRDVVFFYGTNTHKGLLLAVKSLRTTRAKCRIVVLVPSTFKADDEFANFAQEYDIEIYSGCDMKRKGDTIAHMLRYEYEAKWIEEHINEIDRVIHSDGYDVFFQSDPFVVLQDSQNLIFIVESLKILQCEWNANWVIDCYNQSIFNLIKDNQIICSGVILGPAIQYLRFVKLMIDLPEWSFCWADSYDQPIVNYLVHGGVLKDKGISYALISCDSNVLNMQWCLYGKSVPYSKSGFVMTPNNRIEPAILHQYNRFPDTMKDLGRQCGIQFS</sequence>
<proteinExistence type="predicted"/>
<dbReference type="KEGG" id="tva:4774324"/>
<dbReference type="InParanoid" id="A2DTK7"/>
<feature type="transmembrane region" description="Helical" evidence="1">
    <location>
        <begin position="12"/>
        <end position="31"/>
    </location>
</feature>
<dbReference type="SUPFAM" id="SSF53448">
    <property type="entry name" value="Nucleotide-diphospho-sugar transferases"/>
    <property type="match status" value="1"/>
</dbReference>
<keyword evidence="1" id="KW-1133">Transmembrane helix</keyword>
<dbReference type="AlphaFoldDB" id="A2DTK7"/>
<evidence type="ECO:0000313" key="3">
    <source>
        <dbReference type="Proteomes" id="UP000001542"/>
    </source>
</evidence>
<reference evidence="2" key="1">
    <citation type="submission" date="2006-10" db="EMBL/GenBank/DDBJ databases">
        <authorList>
            <person name="Amadeo P."/>
            <person name="Zhao Q."/>
            <person name="Wortman J."/>
            <person name="Fraser-Liggett C."/>
            <person name="Carlton J."/>
        </authorList>
    </citation>
    <scope>NUCLEOTIDE SEQUENCE</scope>
    <source>
        <strain evidence="2">G3</strain>
    </source>
</reference>
<dbReference type="eggNOG" id="ENOG502SEKU">
    <property type="taxonomic scope" value="Eukaryota"/>
</dbReference>
<evidence type="ECO:0000256" key="1">
    <source>
        <dbReference type="SAM" id="Phobius"/>
    </source>
</evidence>
<dbReference type="OrthoDB" id="413746at2759"/>
<reference evidence="2" key="2">
    <citation type="journal article" date="2007" name="Science">
        <title>Draft genome sequence of the sexually transmitted pathogen Trichomonas vaginalis.</title>
        <authorList>
            <person name="Carlton J.M."/>
            <person name="Hirt R.P."/>
            <person name="Silva J.C."/>
            <person name="Delcher A.L."/>
            <person name="Schatz M."/>
            <person name="Zhao Q."/>
            <person name="Wortman J.R."/>
            <person name="Bidwell S.L."/>
            <person name="Alsmark U.C.M."/>
            <person name="Besteiro S."/>
            <person name="Sicheritz-Ponten T."/>
            <person name="Noel C.J."/>
            <person name="Dacks J.B."/>
            <person name="Foster P.G."/>
            <person name="Simillion C."/>
            <person name="Van de Peer Y."/>
            <person name="Miranda-Saavedra D."/>
            <person name="Barton G.J."/>
            <person name="Westrop G.D."/>
            <person name="Mueller S."/>
            <person name="Dessi D."/>
            <person name="Fiori P.L."/>
            <person name="Ren Q."/>
            <person name="Paulsen I."/>
            <person name="Zhang H."/>
            <person name="Bastida-Corcuera F.D."/>
            <person name="Simoes-Barbosa A."/>
            <person name="Brown M.T."/>
            <person name="Hayes R.D."/>
            <person name="Mukherjee M."/>
            <person name="Okumura C.Y."/>
            <person name="Schneider R."/>
            <person name="Smith A.J."/>
            <person name="Vanacova S."/>
            <person name="Villalvazo M."/>
            <person name="Haas B.J."/>
            <person name="Pertea M."/>
            <person name="Feldblyum T.V."/>
            <person name="Utterback T.R."/>
            <person name="Shu C.L."/>
            <person name="Osoegawa K."/>
            <person name="de Jong P.J."/>
            <person name="Hrdy I."/>
            <person name="Horvathova L."/>
            <person name="Zubacova Z."/>
            <person name="Dolezal P."/>
            <person name="Malik S.B."/>
            <person name="Logsdon J.M. Jr."/>
            <person name="Henze K."/>
            <person name="Gupta A."/>
            <person name="Wang C.C."/>
            <person name="Dunne R.L."/>
            <person name="Upcroft J.A."/>
            <person name="Upcroft P."/>
            <person name="White O."/>
            <person name="Salzberg S.L."/>
            <person name="Tang P."/>
            <person name="Chiu C.-H."/>
            <person name="Lee Y.-S."/>
            <person name="Embley T.M."/>
            <person name="Coombs G.H."/>
            <person name="Mottram J.C."/>
            <person name="Tachezy J."/>
            <person name="Fraser-Liggett C.M."/>
            <person name="Johnson P.J."/>
        </authorList>
    </citation>
    <scope>NUCLEOTIDE SEQUENCE [LARGE SCALE GENOMIC DNA]</scope>
    <source>
        <strain evidence="2">G3</strain>
    </source>
</reference>
<protein>
    <submittedName>
        <fullName evidence="2">Uncharacterized protein</fullName>
    </submittedName>
</protein>
<dbReference type="RefSeq" id="XP_001328539.1">
    <property type="nucleotide sequence ID" value="XM_001328504.1"/>
</dbReference>
<organism evidence="2 3">
    <name type="scientific">Trichomonas vaginalis (strain ATCC PRA-98 / G3)</name>
    <dbReference type="NCBI Taxonomy" id="412133"/>
    <lineage>
        <taxon>Eukaryota</taxon>
        <taxon>Metamonada</taxon>
        <taxon>Parabasalia</taxon>
        <taxon>Trichomonadida</taxon>
        <taxon>Trichomonadidae</taxon>
        <taxon>Trichomonas</taxon>
    </lineage>
</organism>
<keyword evidence="3" id="KW-1185">Reference proteome</keyword>
<dbReference type="EMBL" id="DS113244">
    <property type="protein sequence ID" value="EAY16316.1"/>
    <property type="molecule type" value="Genomic_DNA"/>
</dbReference>
<gene>
    <name evidence="2" type="ORF">TVAG_423690</name>
</gene>
<keyword evidence="1" id="KW-0812">Transmembrane</keyword>